<evidence type="ECO:0000256" key="5">
    <source>
        <dbReference type="SAM" id="SignalP"/>
    </source>
</evidence>
<dbReference type="PANTHER" id="PTHR34512">
    <property type="entry name" value="CELL SURFACE PROTEIN"/>
    <property type="match status" value="1"/>
</dbReference>
<keyword evidence="8" id="KW-1185">Reference proteome</keyword>
<dbReference type="NCBIfam" id="TIGR03300">
    <property type="entry name" value="assembly_YfgL"/>
    <property type="match status" value="1"/>
</dbReference>
<evidence type="ECO:0000256" key="4">
    <source>
        <dbReference type="HAMAP-Rule" id="MF_00923"/>
    </source>
</evidence>
<comment type="subunit">
    <text evidence="4">Part of the Bam complex.</text>
</comment>
<feature type="chain" id="PRO_5033173856" description="Outer membrane protein assembly factor BamB" evidence="5">
    <location>
        <begin position="25"/>
        <end position="382"/>
    </location>
</feature>
<dbReference type="InterPro" id="IPR017687">
    <property type="entry name" value="BamB"/>
</dbReference>
<dbReference type="InterPro" id="IPR002372">
    <property type="entry name" value="PQQ_rpt_dom"/>
</dbReference>
<name>A0A7T4QYN2_9GAMM</name>
<comment type="similarity">
    <text evidence="4">Belongs to the BamB family.</text>
</comment>
<dbReference type="KEGG" id="snan:I6N98_12135"/>
<dbReference type="PROSITE" id="PS51257">
    <property type="entry name" value="PROKAR_LIPOPROTEIN"/>
    <property type="match status" value="1"/>
</dbReference>
<dbReference type="SUPFAM" id="SSF50998">
    <property type="entry name" value="Quinoprotein alcohol dehydrogenase-like"/>
    <property type="match status" value="1"/>
</dbReference>
<dbReference type="InterPro" id="IPR015943">
    <property type="entry name" value="WD40/YVTN_repeat-like_dom_sf"/>
</dbReference>
<feature type="domain" description="Pyrrolo-quinoline quinone repeat" evidence="6">
    <location>
        <begin position="73"/>
        <end position="306"/>
    </location>
</feature>
<dbReference type="PANTHER" id="PTHR34512:SF30">
    <property type="entry name" value="OUTER MEMBRANE PROTEIN ASSEMBLY FACTOR BAMB"/>
    <property type="match status" value="1"/>
</dbReference>
<evidence type="ECO:0000259" key="6">
    <source>
        <dbReference type="Pfam" id="PF13360"/>
    </source>
</evidence>
<evidence type="ECO:0000256" key="1">
    <source>
        <dbReference type="ARBA" id="ARBA00022729"/>
    </source>
</evidence>
<evidence type="ECO:0000313" key="8">
    <source>
        <dbReference type="Proteomes" id="UP000596063"/>
    </source>
</evidence>
<evidence type="ECO:0000256" key="2">
    <source>
        <dbReference type="ARBA" id="ARBA00023136"/>
    </source>
</evidence>
<accession>A0A7T4QYN2</accession>
<dbReference type="GO" id="GO:0051205">
    <property type="term" value="P:protein insertion into membrane"/>
    <property type="evidence" value="ECO:0007669"/>
    <property type="project" value="UniProtKB-UniRule"/>
</dbReference>
<sequence>MRLSRLCAVLAIAATAACSSTPDAREPAELTDFDASKRFKEVWDYSLGDGQGGAYQRIAPAVDGEDIAIASADGKVALLDKKTGKRRWKESYDLAISGGVGLDDQRLFIGTADGELVALNRSNGDIAWRVTVKGEVLGAPQSNGRIAVVQTYSGQLSGFEADTGKHLWTYTAQVPRLTLRGTSTPLIVRDTVMFGLANGRLIGMDIESGSVRWEQRIAVPQGSTEIERLVDVDGRLLSLEGGAVVVATGYQGQVAAVDVATGRMLWAKDTSSYVGAASALGYIYVVDAEGGVSAIDASGQGASWTQTVLARRELTEPAAIGGGIAVGDLEGYLHLLSQVDGSLQARTRVDSDGLRAPMAVSGKLLYVYSNDGELVAYKIQDR</sequence>
<dbReference type="EMBL" id="CP066167">
    <property type="protein sequence ID" value="QQD17114.1"/>
    <property type="molecule type" value="Genomic_DNA"/>
</dbReference>
<dbReference type="Pfam" id="PF13360">
    <property type="entry name" value="PQQ_2"/>
    <property type="match status" value="1"/>
</dbReference>
<dbReference type="InterPro" id="IPR011047">
    <property type="entry name" value="Quinoprotein_ADH-like_sf"/>
</dbReference>
<dbReference type="RefSeq" id="WP_198568616.1">
    <property type="nucleotide sequence ID" value="NZ_CP066167.1"/>
</dbReference>
<dbReference type="SMART" id="SM00564">
    <property type="entry name" value="PQQ"/>
    <property type="match status" value="6"/>
</dbReference>
<reference evidence="7 8" key="1">
    <citation type="submission" date="2020-12" db="EMBL/GenBank/DDBJ databases">
        <authorList>
            <person name="Shan Y."/>
        </authorList>
    </citation>
    <scope>NUCLEOTIDE SEQUENCE [LARGE SCALE GENOMIC DNA]</scope>
    <source>
        <strain evidence="8">csc3.9</strain>
    </source>
</reference>
<evidence type="ECO:0000256" key="3">
    <source>
        <dbReference type="ARBA" id="ARBA00023237"/>
    </source>
</evidence>
<feature type="signal peptide" evidence="5">
    <location>
        <begin position="1"/>
        <end position="24"/>
    </location>
</feature>
<keyword evidence="3 4" id="KW-0998">Cell outer membrane</keyword>
<dbReference type="GO" id="GO:0009279">
    <property type="term" value="C:cell outer membrane"/>
    <property type="evidence" value="ECO:0007669"/>
    <property type="project" value="UniProtKB-SubCell"/>
</dbReference>
<keyword evidence="4" id="KW-0564">Palmitate</keyword>
<organism evidence="7 8">
    <name type="scientific">Spongiibacter nanhainus</name>
    <dbReference type="NCBI Taxonomy" id="2794344"/>
    <lineage>
        <taxon>Bacteria</taxon>
        <taxon>Pseudomonadati</taxon>
        <taxon>Pseudomonadota</taxon>
        <taxon>Gammaproteobacteria</taxon>
        <taxon>Cellvibrionales</taxon>
        <taxon>Spongiibacteraceae</taxon>
        <taxon>Spongiibacter</taxon>
    </lineage>
</organism>
<dbReference type="HAMAP" id="MF_00923">
    <property type="entry name" value="OM_assembly_BamB"/>
    <property type="match status" value="1"/>
</dbReference>
<dbReference type="Proteomes" id="UP000596063">
    <property type="component" value="Chromosome"/>
</dbReference>
<keyword evidence="4" id="KW-0449">Lipoprotein</keyword>
<dbReference type="GO" id="GO:0043165">
    <property type="term" value="P:Gram-negative-bacterium-type cell outer membrane assembly"/>
    <property type="evidence" value="ECO:0007669"/>
    <property type="project" value="UniProtKB-UniRule"/>
</dbReference>
<keyword evidence="2 4" id="KW-0472">Membrane</keyword>
<proteinExistence type="inferred from homology"/>
<dbReference type="AlphaFoldDB" id="A0A7T4QYN2"/>
<gene>
    <name evidence="4 7" type="primary">bamB</name>
    <name evidence="7" type="ORF">I6N98_12135</name>
</gene>
<comment type="function">
    <text evidence="4">Part of the outer membrane protein assembly complex, which is involved in assembly and insertion of beta-barrel proteins into the outer membrane.</text>
</comment>
<dbReference type="Gene3D" id="2.130.10.10">
    <property type="entry name" value="YVTN repeat-like/Quinoprotein amine dehydrogenase"/>
    <property type="match status" value="1"/>
</dbReference>
<evidence type="ECO:0000313" key="7">
    <source>
        <dbReference type="EMBL" id="QQD17114.1"/>
    </source>
</evidence>
<keyword evidence="1 4" id="KW-0732">Signal</keyword>
<dbReference type="InterPro" id="IPR018391">
    <property type="entry name" value="PQQ_b-propeller_rpt"/>
</dbReference>
<comment type="subcellular location">
    <subcellularLocation>
        <location evidence="4">Cell outer membrane</location>
        <topology evidence="4">Lipid-anchor</topology>
    </subcellularLocation>
</comment>
<protein>
    <recommendedName>
        <fullName evidence="4">Outer membrane protein assembly factor BamB</fullName>
    </recommendedName>
</protein>